<dbReference type="HOGENOM" id="CLU_1452208_0_0_3"/>
<evidence type="ECO:0008006" key="3">
    <source>
        <dbReference type="Google" id="ProtNLM"/>
    </source>
</evidence>
<sequence>MLIADSNYLEVFIIMKKLIQSLSIGTTGLTIAIAIGSRPANALTFEFSQSGWQGGGEVTGTFTGEDKNGDNKIVYDFSDPDSNEVFEYEMSFFAGNSTFTDFTHNLNDLFILEYMAGNPDMLTISSTDFTSSYDSENVDINLGVISQDNDSIFTDESVSVTVREVPEPTSWIGLMLFSFGVYFKRKITANFFH</sequence>
<dbReference type="KEGG" id="cyt:cce_4435"/>
<evidence type="ECO:0000313" key="1">
    <source>
        <dbReference type="EMBL" id="ACB53783.1"/>
    </source>
</evidence>
<keyword evidence="2" id="KW-1185">Reference proteome</keyword>
<proteinExistence type="predicted"/>
<dbReference type="eggNOG" id="ENOG5030QF1">
    <property type="taxonomic scope" value="Bacteria"/>
</dbReference>
<name>B1WUC9_CROS5</name>
<dbReference type="AlphaFoldDB" id="B1WUC9"/>
<evidence type="ECO:0000313" key="2">
    <source>
        <dbReference type="Proteomes" id="UP000001203"/>
    </source>
</evidence>
<dbReference type="InterPro" id="IPR013424">
    <property type="entry name" value="Ice-binding_C"/>
</dbReference>
<dbReference type="Proteomes" id="UP000001203">
    <property type="component" value="Chromosome circular"/>
</dbReference>
<organism evidence="1 2">
    <name type="scientific">Crocosphaera subtropica (strain ATCC 51142 / BH68)</name>
    <name type="common">Cyanothece sp. (strain ATCC 51142)</name>
    <dbReference type="NCBI Taxonomy" id="43989"/>
    <lineage>
        <taxon>Bacteria</taxon>
        <taxon>Bacillati</taxon>
        <taxon>Cyanobacteriota</taxon>
        <taxon>Cyanophyceae</taxon>
        <taxon>Oscillatoriophycideae</taxon>
        <taxon>Chroococcales</taxon>
        <taxon>Aphanothecaceae</taxon>
        <taxon>Crocosphaera</taxon>
        <taxon>Crocosphaera subtropica</taxon>
    </lineage>
</organism>
<dbReference type="EMBL" id="CP000806">
    <property type="protein sequence ID" value="ACB53783.1"/>
    <property type="molecule type" value="Genomic_DNA"/>
</dbReference>
<accession>B1WUC9</accession>
<gene>
    <name evidence="1" type="ordered locus">cce_4435</name>
</gene>
<reference evidence="1 2" key="1">
    <citation type="journal article" date="2008" name="Proc. Natl. Acad. Sci. U.S.A.">
        <title>The genome of Cyanothece 51142, a unicellular diazotrophic cyanobacterium important in the marine nitrogen cycle.</title>
        <authorList>
            <person name="Welsh E.A."/>
            <person name="Liberton M."/>
            <person name="Stoeckel J."/>
            <person name="Loh T."/>
            <person name="Elvitigala T."/>
            <person name="Wang C."/>
            <person name="Wollam A."/>
            <person name="Fulton R.S."/>
            <person name="Clifton S.W."/>
            <person name="Jacobs J.M."/>
            <person name="Aurora R."/>
            <person name="Ghosh B.K."/>
            <person name="Sherman L.A."/>
            <person name="Smith R.D."/>
            <person name="Wilson R.K."/>
            <person name="Pakrasi H.B."/>
        </authorList>
    </citation>
    <scope>NUCLEOTIDE SEQUENCE [LARGE SCALE GENOMIC DNA]</scope>
    <source>
        <strain evidence="2">ATCC 51142 / BH68</strain>
    </source>
</reference>
<dbReference type="NCBIfam" id="TIGR02595">
    <property type="entry name" value="PEP_CTERM"/>
    <property type="match status" value="1"/>
</dbReference>
<protein>
    <recommendedName>
        <fullName evidence="3">PEP-CTERM protein-sorting domain-containing protein</fullName>
    </recommendedName>
</protein>